<feature type="compositionally biased region" description="Basic residues" evidence="1">
    <location>
        <begin position="891"/>
        <end position="907"/>
    </location>
</feature>
<dbReference type="Proteomes" id="UP001498476">
    <property type="component" value="Unassembled WGS sequence"/>
</dbReference>
<gene>
    <name evidence="4" type="ORF">QQX98_008016</name>
</gene>
<keyword evidence="5" id="KW-1185">Reference proteome</keyword>
<feature type="transmembrane region" description="Helical" evidence="2">
    <location>
        <begin position="353"/>
        <end position="378"/>
    </location>
</feature>
<sequence length="907" mass="99423">MPQHQKRLCLILAMMVGFANAESLGDLVPILALFGERITLQFMGQALGWADCVAVAMAPLGIITVLVGAIRVGGPTWLKAVVGRTKENISVVEMELMSSTSHEVCDLYKGETIVRCRGSAPIREYICLFPKNFNSNSDRKLKFRFKTLAQAVQDGLLEGPAEQTDLSQEKGTSGIQSLSAQYDNAHARTTYSDQEQPERAAGSAAITVIRDTSLDSPNISLNLQNTHERGFIRAVALFGVLLQLSVLLFSGMMAYHPKLRPKFQNHGKPVAAHAFPVTAVGTVLLVLGLLLCAHVIEDSTEEKHYKASNGSEIGIYWLQRGKTIKDQVFWPFATHTSTRRDVFTMSRRKKERAVGVLESKTIVGVSIGLVGFVAQFVGLRAMNSTAMLAQLGAVGIMTVLRLLDRPVFEGTFQKAKLLPGFELDWLAWKLVTTRDQAQLETLPESHPEAGVSSSPTQPSGTTDGESKHVRLGSWAVATGGKMEYKKLEPLTNDMNDQTPPSTAQDILMVRRELCKLAALQGRASTEAINIAMAIEKALNVLFPRGTEVEGSRGFRWLLDVELSGPASREAVRSASIKEVSRASSEAASSNSSEEVSPASTEQVKTQVWFDLFYNGTWKVFADNFDSALSLWTYTAQDQEEKQKAEYQRQKVIDFSDDSWLLNQLPHRSIRLVGPENDTTKEQLVSDLQWWMPQGLEGLINIKETQGSDDASSAAKYSKSFDHSRVVGCGPSARQSVHLGSFAGDFDFFETWAERDVALAFEGDDSLEKLYAKDLLFSFMCSAAKSLGAPVEGKPETPPTAGIEDFRKPGRFLMNEDLADLAEAFRKLDFGSEQEVFSSIISPLSMAKKLRRITPKADTQDEGGDTALRPTIGHIARMQDPPSHDIGGPTSSRKRSGLLKHGGHGSAT</sequence>
<keyword evidence="2" id="KW-1133">Transmembrane helix</keyword>
<dbReference type="EMBL" id="JAZAVJ010000139">
    <property type="protein sequence ID" value="KAK7413130.1"/>
    <property type="molecule type" value="Genomic_DNA"/>
</dbReference>
<feature type="transmembrane region" description="Helical" evidence="2">
    <location>
        <begin position="45"/>
        <end position="70"/>
    </location>
</feature>
<feature type="chain" id="PRO_5045832293" evidence="3">
    <location>
        <begin position="22"/>
        <end position="907"/>
    </location>
</feature>
<evidence type="ECO:0000256" key="3">
    <source>
        <dbReference type="SAM" id="SignalP"/>
    </source>
</evidence>
<feature type="transmembrane region" description="Helical" evidence="2">
    <location>
        <begin position="231"/>
        <end position="255"/>
    </location>
</feature>
<protein>
    <submittedName>
        <fullName evidence="4">Uncharacterized protein</fullName>
    </submittedName>
</protein>
<evidence type="ECO:0000256" key="1">
    <source>
        <dbReference type="SAM" id="MobiDB-lite"/>
    </source>
</evidence>
<reference evidence="4 5" key="1">
    <citation type="journal article" date="2025" name="Microbiol. Resour. Announc.">
        <title>Draft genome sequences for Neonectria magnoliae and Neonectria punicea, canker pathogens of Liriodendron tulipifera and Acer saccharum in West Virginia.</title>
        <authorList>
            <person name="Petronek H.M."/>
            <person name="Kasson M.T."/>
            <person name="Metheny A.M."/>
            <person name="Stauder C.M."/>
            <person name="Lovett B."/>
            <person name="Lynch S.C."/>
            <person name="Garnas J.R."/>
            <person name="Kasson L.R."/>
            <person name="Stajich J.E."/>
        </authorList>
    </citation>
    <scope>NUCLEOTIDE SEQUENCE [LARGE SCALE GENOMIC DNA]</scope>
    <source>
        <strain evidence="4 5">NRRL 64653</strain>
    </source>
</reference>
<comment type="caution">
    <text evidence="4">The sequence shown here is derived from an EMBL/GenBank/DDBJ whole genome shotgun (WGS) entry which is preliminary data.</text>
</comment>
<organism evidence="4 5">
    <name type="scientific">Neonectria punicea</name>
    <dbReference type="NCBI Taxonomy" id="979145"/>
    <lineage>
        <taxon>Eukaryota</taxon>
        <taxon>Fungi</taxon>
        <taxon>Dikarya</taxon>
        <taxon>Ascomycota</taxon>
        <taxon>Pezizomycotina</taxon>
        <taxon>Sordariomycetes</taxon>
        <taxon>Hypocreomycetidae</taxon>
        <taxon>Hypocreales</taxon>
        <taxon>Nectriaceae</taxon>
        <taxon>Neonectria</taxon>
    </lineage>
</organism>
<evidence type="ECO:0000313" key="4">
    <source>
        <dbReference type="EMBL" id="KAK7413130.1"/>
    </source>
</evidence>
<feature type="region of interest" description="Disordered" evidence="1">
    <location>
        <begin position="873"/>
        <end position="907"/>
    </location>
</feature>
<keyword evidence="2" id="KW-0472">Membrane</keyword>
<evidence type="ECO:0000313" key="5">
    <source>
        <dbReference type="Proteomes" id="UP001498476"/>
    </source>
</evidence>
<proteinExistence type="predicted"/>
<feature type="transmembrane region" description="Helical" evidence="2">
    <location>
        <begin position="275"/>
        <end position="296"/>
    </location>
</feature>
<keyword evidence="3" id="KW-0732">Signal</keyword>
<feature type="compositionally biased region" description="Polar residues" evidence="1">
    <location>
        <begin position="451"/>
        <end position="463"/>
    </location>
</feature>
<name>A0ABR1GWB9_9HYPO</name>
<accession>A0ABR1GWB9</accession>
<feature type="region of interest" description="Disordered" evidence="1">
    <location>
        <begin position="441"/>
        <end position="469"/>
    </location>
</feature>
<keyword evidence="2" id="KW-0812">Transmembrane</keyword>
<feature type="signal peptide" evidence="3">
    <location>
        <begin position="1"/>
        <end position="21"/>
    </location>
</feature>
<evidence type="ECO:0000256" key="2">
    <source>
        <dbReference type="SAM" id="Phobius"/>
    </source>
</evidence>